<organism evidence="1 2">
    <name type="scientific">Paraburkholderia ribeironis</name>
    <dbReference type="NCBI Taxonomy" id="1247936"/>
    <lineage>
        <taxon>Bacteria</taxon>
        <taxon>Pseudomonadati</taxon>
        <taxon>Pseudomonadota</taxon>
        <taxon>Betaproteobacteria</taxon>
        <taxon>Burkholderiales</taxon>
        <taxon>Burkholderiaceae</taxon>
        <taxon>Paraburkholderia</taxon>
    </lineage>
</organism>
<sequence>MRTPKDDNAFEWHPPNDGHSFTGGLKWGMAMRVSDERPAEVPREALLVPVRRALSR</sequence>
<keyword evidence="2" id="KW-1185">Reference proteome</keyword>
<dbReference type="EMBL" id="CYGX02000137">
    <property type="protein sequence ID" value="SIT49363.1"/>
    <property type="molecule type" value="Genomic_DNA"/>
</dbReference>
<evidence type="ECO:0000313" key="1">
    <source>
        <dbReference type="EMBL" id="SIT49363.1"/>
    </source>
</evidence>
<accession>A0A1N7SPL5</accession>
<gene>
    <name evidence="1" type="ORF">BN2475_1370019</name>
</gene>
<dbReference type="Proteomes" id="UP000187012">
    <property type="component" value="Unassembled WGS sequence"/>
</dbReference>
<evidence type="ECO:0000313" key="2">
    <source>
        <dbReference type="Proteomes" id="UP000187012"/>
    </source>
</evidence>
<reference evidence="1 2" key="1">
    <citation type="submission" date="2016-12" db="EMBL/GenBank/DDBJ databases">
        <authorList>
            <person name="Song W.-J."/>
            <person name="Kurnit D.M."/>
        </authorList>
    </citation>
    <scope>NUCLEOTIDE SEQUENCE [LARGE SCALE GENOMIC DNA]</scope>
    <source>
        <strain evidence="1 2">STM7296</strain>
    </source>
</reference>
<protein>
    <submittedName>
        <fullName evidence="1">Uncharacterized protein</fullName>
    </submittedName>
</protein>
<dbReference type="AlphaFoldDB" id="A0A1N7SPL5"/>
<proteinExistence type="predicted"/>
<name>A0A1N7SPL5_9BURK</name>